<proteinExistence type="predicted"/>
<evidence type="ECO:0000313" key="1">
    <source>
        <dbReference type="EMBL" id="RLV58941.1"/>
    </source>
</evidence>
<comment type="caution">
    <text evidence="1">The sequence shown here is derived from an EMBL/GenBank/DDBJ whole genome shotgun (WGS) entry which is preliminary data.</text>
</comment>
<sequence length="150" mass="16657">MKKLPQQLNQLLNNSGSLPELKEKAELILRLNQLLKQHLRGPIAEQVHVVNLRQNTLILETPSAVWATRLNAQKSQILLTIQNEALPMLTGIDVKVNPRLSTYDANPPIKHAKLSQTSASHIEALAESVEGELGQKLKRLAALASRNRQS</sequence>
<accession>A0A3L8PU69</accession>
<dbReference type="InterPro" id="IPR007922">
    <property type="entry name" value="DciA-like"/>
</dbReference>
<reference evidence="1 2" key="1">
    <citation type="submission" date="2018-09" db="EMBL/GenBank/DDBJ databases">
        <title>Phylogeny of the Shewanellaceae, and recommendation for two new genera, Pseudoshewanella and Parashewanella.</title>
        <authorList>
            <person name="Wang G."/>
        </authorList>
    </citation>
    <scope>NUCLEOTIDE SEQUENCE [LARGE SCALE GENOMIC DNA]</scope>
    <source>
        <strain evidence="1 2">C51</strain>
    </source>
</reference>
<keyword evidence="2" id="KW-1185">Reference proteome</keyword>
<evidence type="ECO:0000313" key="2">
    <source>
        <dbReference type="Proteomes" id="UP000281474"/>
    </source>
</evidence>
<protein>
    <submittedName>
        <fullName evidence="1">DUF721 domain-containing protein</fullName>
    </submittedName>
</protein>
<dbReference type="AlphaFoldDB" id="A0A3L8PU69"/>
<gene>
    <name evidence="1" type="ORF">D5018_14560</name>
</gene>
<dbReference type="RefSeq" id="WP_121839732.1">
    <property type="nucleotide sequence ID" value="NZ_ML014798.1"/>
</dbReference>
<organism evidence="1 2">
    <name type="scientific">Parashewanella curva</name>
    <dbReference type="NCBI Taxonomy" id="2338552"/>
    <lineage>
        <taxon>Bacteria</taxon>
        <taxon>Pseudomonadati</taxon>
        <taxon>Pseudomonadota</taxon>
        <taxon>Gammaproteobacteria</taxon>
        <taxon>Alteromonadales</taxon>
        <taxon>Shewanellaceae</taxon>
        <taxon>Parashewanella</taxon>
    </lineage>
</organism>
<dbReference type="EMBL" id="QZEI01000049">
    <property type="protein sequence ID" value="RLV58941.1"/>
    <property type="molecule type" value="Genomic_DNA"/>
</dbReference>
<dbReference type="Pfam" id="PF05258">
    <property type="entry name" value="DciA"/>
    <property type="match status" value="1"/>
</dbReference>
<dbReference type="Proteomes" id="UP000281474">
    <property type="component" value="Unassembled WGS sequence"/>
</dbReference>
<name>A0A3L8PU69_9GAMM</name>
<dbReference type="OrthoDB" id="5767011at2"/>